<feature type="region of interest" description="Disordered" evidence="2">
    <location>
        <begin position="1090"/>
        <end position="1110"/>
    </location>
</feature>
<dbReference type="Pfam" id="PF19292">
    <property type="entry name" value="KPBB_C"/>
    <property type="match status" value="1"/>
</dbReference>
<dbReference type="InterPro" id="IPR008734">
    <property type="entry name" value="PHK_A/B_su"/>
</dbReference>
<feature type="region of interest" description="Disordered" evidence="2">
    <location>
        <begin position="1291"/>
        <end position="1310"/>
    </location>
</feature>
<protein>
    <submittedName>
        <fullName evidence="6">Glycosyl hydrolases family 15-domain-containing protein</fullName>
    </submittedName>
</protein>
<dbReference type="InterPro" id="IPR011613">
    <property type="entry name" value="GH15-like"/>
</dbReference>
<name>A0A4P9Y3P3_9FUNG</name>
<evidence type="ECO:0000256" key="2">
    <source>
        <dbReference type="SAM" id="MobiDB-lite"/>
    </source>
</evidence>
<dbReference type="GO" id="GO:0005977">
    <property type="term" value="P:glycogen metabolic process"/>
    <property type="evidence" value="ECO:0007669"/>
    <property type="project" value="InterPro"/>
</dbReference>
<keyword evidence="1" id="KW-0119">Carbohydrate metabolism</keyword>
<dbReference type="Pfam" id="PF15711">
    <property type="entry name" value="ILEI"/>
    <property type="match status" value="1"/>
</dbReference>
<dbReference type="GO" id="GO:0005516">
    <property type="term" value="F:calmodulin binding"/>
    <property type="evidence" value="ECO:0007669"/>
    <property type="project" value="InterPro"/>
</dbReference>
<evidence type="ECO:0000313" key="7">
    <source>
        <dbReference type="Proteomes" id="UP000267251"/>
    </source>
</evidence>
<feature type="region of interest" description="Disordered" evidence="2">
    <location>
        <begin position="273"/>
        <end position="292"/>
    </location>
</feature>
<dbReference type="GO" id="GO:0016787">
    <property type="term" value="F:hydrolase activity"/>
    <property type="evidence" value="ECO:0007669"/>
    <property type="project" value="UniProtKB-KW"/>
</dbReference>
<gene>
    <name evidence="6" type="ORF">BJ684DRAFT_20078</name>
</gene>
<dbReference type="PANTHER" id="PTHR10749:SF8">
    <property type="entry name" value="PHOSPHORYLASE B KINASE REGULATORY SUBUNIT BETA"/>
    <property type="match status" value="1"/>
</dbReference>
<dbReference type="OrthoDB" id="5971574at2759"/>
<evidence type="ECO:0000259" key="5">
    <source>
        <dbReference type="Pfam" id="PF19292"/>
    </source>
</evidence>
<dbReference type="PROSITE" id="PS52031">
    <property type="entry name" value="GG_LECTIN"/>
    <property type="match status" value="1"/>
</dbReference>
<feature type="compositionally biased region" description="Basic residues" evidence="2">
    <location>
        <begin position="457"/>
        <end position="468"/>
    </location>
</feature>
<evidence type="ECO:0000313" key="6">
    <source>
        <dbReference type="EMBL" id="RKP13433.1"/>
    </source>
</evidence>
<feature type="compositionally biased region" description="Basic and acidic residues" evidence="2">
    <location>
        <begin position="443"/>
        <end position="456"/>
    </location>
</feature>
<feature type="domain" description="GH15-like" evidence="3">
    <location>
        <begin position="19"/>
        <end position="754"/>
    </location>
</feature>
<keyword evidence="6" id="KW-0378">Hydrolase</keyword>
<evidence type="ECO:0000259" key="4">
    <source>
        <dbReference type="Pfam" id="PF15711"/>
    </source>
</evidence>
<feature type="domain" description="ILEI/PANDER" evidence="4">
    <location>
        <begin position="910"/>
        <end position="1000"/>
    </location>
</feature>
<feature type="region of interest" description="Disordered" evidence="2">
    <location>
        <begin position="1215"/>
        <end position="1252"/>
    </location>
</feature>
<feature type="compositionally biased region" description="Acidic residues" evidence="2">
    <location>
        <begin position="421"/>
        <end position="442"/>
    </location>
</feature>
<proteinExistence type="predicted"/>
<dbReference type="EMBL" id="KZ988022">
    <property type="protein sequence ID" value="RKP13433.1"/>
    <property type="molecule type" value="Genomic_DNA"/>
</dbReference>
<accession>A0A4P9Y3P3</accession>
<dbReference type="InterPro" id="IPR039477">
    <property type="entry name" value="ILEI/PANDER_dom"/>
</dbReference>
<feature type="non-terminal residue" evidence="6">
    <location>
        <position position="1"/>
    </location>
</feature>
<sequence length="1357" mass="147420">LKKKYQEALEPLIVQTKDEETGDIVPLIPELYFVPHENVDAEKANPHSQDRVRNENLPLVWANSLYFLGCLVDEGLVGVAELDPLGRRLPLASYIASTENHTSLASLQGPSTFPHLYRPLSRGGRGKDGVVLQVCLLAEDSTVQSFLSGVGIQTETVGQVGSVRVLRERALREVYGLLGENSKLGLSGRPTRPVGTLGTCKLYRAGGRVHAFTPRFLDAEHYYLSSDNDYLVSLFEQEVAFVGAHWRGLGRPVMTVMLTRSMIDGVKRQARKAREKKIQEGSSRGGLPLPDSFHYSSFPPTSDMSRMDGGLDRVQASLMRLVVSLREERVCQGVRVRLSRLREVIPVANVESLDFITERVGVTHGMASLVGTILSEAQEAATWGASSSSHISSSGTLFPSRRRSSVTSTAGGTFESIDQLGLDDEDEEDEDEIEDEWNEENDQAPRGRRTDMETGRSRRGRSQSRRTTRSGSKSRLASPVLRPEGASYRDDPESLALDSRSVVVLSQDMELKKATQVLNEEMEDTNLISTSFSADDSSLDEGAGEKGAEVPDTILVDGGNSATLPPSVTDGGDGQVEEGLEGLSLTLGDPSQVEPARALLLAPSSPPLGLYDRLDLLNYLHSCLGSDEVLEVRQDGQESDLTIGEAIEEAYRKATRVRAWGAARQAAGLARKVVDGLSLSLSDLLVRQKHITLGVGERELAVDGPLSSRELARRIYERCVEDVREGPLVQEILTYLANVARGSPKLLSGIMRFRTHYVLIALREEVGRRQGCEDEEAALEALFQSSPSDLQALVFAILSRPVRRTRPSSQDQGEDGMVGSVYASLLENFEARSGGPGPISTPGTGALRLQRSGTLSFGTGPGALAIQLMSAGFGGGNEVSIRMGKQSVADVALGTSGSPVGGRELALGKRGLNVAVVDGIQGAVVMVDAYDTHGKPEESSRLETLIHSLRPGMVLLLAVMDEAAESLSQGAREALHKDLGSQRALTLGYRDAWCFVGRKGHPGQEGGKALAEAYSPSELNKGHVDGVSQSSASLSLTSSFGWDERKDEIVQKEEFKPGRLGPFSLTLHPTRGSGAEVNLLTTEELMQDGERATDVPHDSGQESSDATKEDLEKKRVMAMALLGPSEGRWIYQRRKDGALNRVPSHFYPRVWGVLARSMGIRVRHALLPRDPTTSEKTAEEFSFAFVVEVLLDVIRDPAERQIAVEALMAIADQEEGKGEMTQGSLPDAGYGSAVSDGEETQEETDEEGAGAGAVKSIDGRIDLLEIIRHATILYWDDWVRVYGQNGSLMKKGAEGEGGEQETEEVNTPATDEERLRTCGGDLSYKLHERLARRLFYDLSPSSTKVYLRRAVTSTLHV</sequence>
<evidence type="ECO:0000259" key="3">
    <source>
        <dbReference type="Pfam" id="PF00723"/>
    </source>
</evidence>
<dbReference type="Proteomes" id="UP000267251">
    <property type="component" value="Unassembled WGS sequence"/>
</dbReference>
<feature type="region of interest" description="Disordered" evidence="2">
    <location>
        <begin position="384"/>
        <end position="493"/>
    </location>
</feature>
<feature type="compositionally biased region" description="Acidic residues" evidence="2">
    <location>
        <begin position="1236"/>
        <end position="1248"/>
    </location>
</feature>
<evidence type="ECO:0000256" key="1">
    <source>
        <dbReference type="ARBA" id="ARBA00023277"/>
    </source>
</evidence>
<feature type="domain" description="Phosphorylase b kinase regulatory subunit alpha/beta C-terminal" evidence="5">
    <location>
        <begin position="1102"/>
        <end position="1212"/>
    </location>
</feature>
<reference evidence="7" key="1">
    <citation type="journal article" date="2018" name="Nat. Microbiol.">
        <title>Leveraging single-cell genomics to expand the fungal tree of life.</title>
        <authorList>
            <person name="Ahrendt S.R."/>
            <person name="Quandt C.A."/>
            <person name="Ciobanu D."/>
            <person name="Clum A."/>
            <person name="Salamov A."/>
            <person name="Andreopoulos B."/>
            <person name="Cheng J.F."/>
            <person name="Woyke T."/>
            <person name="Pelin A."/>
            <person name="Henrissat B."/>
            <person name="Reynolds N.K."/>
            <person name="Benny G.L."/>
            <person name="Smith M.E."/>
            <person name="James T.Y."/>
            <person name="Grigoriev I.V."/>
        </authorList>
    </citation>
    <scope>NUCLEOTIDE SEQUENCE [LARGE SCALE GENOMIC DNA]</scope>
</reference>
<dbReference type="InterPro" id="IPR045583">
    <property type="entry name" value="KPBA/B_C"/>
</dbReference>
<organism evidence="6 7">
    <name type="scientific">Piptocephalis cylindrospora</name>
    <dbReference type="NCBI Taxonomy" id="1907219"/>
    <lineage>
        <taxon>Eukaryota</taxon>
        <taxon>Fungi</taxon>
        <taxon>Fungi incertae sedis</taxon>
        <taxon>Zoopagomycota</taxon>
        <taxon>Zoopagomycotina</taxon>
        <taxon>Zoopagomycetes</taxon>
        <taxon>Zoopagales</taxon>
        <taxon>Piptocephalidaceae</taxon>
        <taxon>Piptocephalis</taxon>
    </lineage>
</organism>
<dbReference type="GO" id="GO:0005964">
    <property type="term" value="C:phosphorylase kinase complex"/>
    <property type="evidence" value="ECO:0007669"/>
    <property type="project" value="TreeGrafter"/>
</dbReference>
<dbReference type="PANTHER" id="PTHR10749">
    <property type="entry name" value="PHOSPHORYLASE B KINASE REGULATORY SUBUNIT"/>
    <property type="match status" value="1"/>
</dbReference>
<keyword evidence="7" id="KW-1185">Reference proteome</keyword>
<dbReference type="Pfam" id="PF00723">
    <property type="entry name" value="Glyco_hydro_15"/>
    <property type="match status" value="1"/>
</dbReference>